<dbReference type="RefSeq" id="WP_284392765.1">
    <property type="nucleotide sequence ID" value="NZ_BSNG01000001.1"/>
</dbReference>
<reference evidence="2" key="1">
    <citation type="journal article" date="2014" name="Int. J. Syst. Evol. Microbiol.">
        <title>Complete genome of a new Firmicutes species belonging to the dominant human colonic microbiota ('Ruminococcus bicirculans') reveals two chromosomes and a selective capacity to utilize plant glucans.</title>
        <authorList>
            <consortium name="NISC Comparative Sequencing Program"/>
            <person name="Wegmann U."/>
            <person name="Louis P."/>
            <person name="Goesmann A."/>
            <person name="Henrissat B."/>
            <person name="Duncan S.H."/>
            <person name="Flint H.J."/>
        </authorList>
    </citation>
    <scope>NUCLEOTIDE SEQUENCE</scope>
    <source>
        <strain evidence="2">NBRC 103855</strain>
    </source>
</reference>
<gene>
    <name evidence="2" type="ORF">GCM10007913_34090</name>
</gene>
<dbReference type="Gene3D" id="3.40.430.10">
    <property type="entry name" value="Dihydrofolate Reductase, subunit A"/>
    <property type="match status" value="1"/>
</dbReference>
<protein>
    <submittedName>
        <fullName evidence="2">Pyrimidine reductase</fullName>
    </submittedName>
</protein>
<sequence length="196" mass="20895">MAKLIVSTLVSLDGFCAGEGGDLAGMPMDEVFNRYNLERLEAAGHLLFGATTFAMFRAFWPGVADNPEAPETLREISRLNTALPKLVVSDSLPQPLTGGWSDAELVRRAVANERIAALRQGQGSDILVFGSHVLWNGLLTAGLVDEIHVLVGNVLLGRGVPAFEHAGPAGLQRLEMRTFDGSDTVLLRYGVSPAAA</sequence>
<dbReference type="SUPFAM" id="SSF53597">
    <property type="entry name" value="Dihydrofolate reductase-like"/>
    <property type="match status" value="1"/>
</dbReference>
<reference evidence="2" key="2">
    <citation type="submission" date="2023-01" db="EMBL/GenBank/DDBJ databases">
        <title>Draft genome sequence of Devosia yakushimensis strain NBRC 103855.</title>
        <authorList>
            <person name="Sun Q."/>
            <person name="Mori K."/>
        </authorList>
    </citation>
    <scope>NUCLEOTIDE SEQUENCE</scope>
    <source>
        <strain evidence="2">NBRC 103855</strain>
    </source>
</reference>
<evidence type="ECO:0000313" key="2">
    <source>
        <dbReference type="EMBL" id="GLQ11477.1"/>
    </source>
</evidence>
<evidence type="ECO:0000259" key="1">
    <source>
        <dbReference type="Pfam" id="PF01872"/>
    </source>
</evidence>
<accession>A0ABQ5UHF6</accession>
<dbReference type="EMBL" id="BSNG01000001">
    <property type="protein sequence ID" value="GLQ11477.1"/>
    <property type="molecule type" value="Genomic_DNA"/>
</dbReference>
<dbReference type="InterPro" id="IPR002734">
    <property type="entry name" value="RibDG_C"/>
</dbReference>
<comment type="caution">
    <text evidence="2">The sequence shown here is derived from an EMBL/GenBank/DDBJ whole genome shotgun (WGS) entry which is preliminary data.</text>
</comment>
<organism evidence="2 3">
    <name type="scientific">Devosia yakushimensis</name>
    <dbReference type="NCBI Taxonomy" id="470028"/>
    <lineage>
        <taxon>Bacteria</taxon>
        <taxon>Pseudomonadati</taxon>
        <taxon>Pseudomonadota</taxon>
        <taxon>Alphaproteobacteria</taxon>
        <taxon>Hyphomicrobiales</taxon>
        <taxon>Devosiaceae</taxon>
        <taxon>Devosia</taxon>
    </lineage>
</organism>
<dbReference type="Pfam" id="PF01872">
    <property type="entry name" value="RibD_C"/>
    <property type="match status" value="1"/>
</dbReference>
<proteinExistence type="predicted"/>
<keyword evidence="3" id="KW-1185">Reference proteome</keyword>
<evidence type="ECO:0000313" key="3">
    <source>
        <dbReference type="Proteomes" id="UP001161406"/>
    </source>
</evidence>
<dbReference type="Proteomes" id="UP001161406">
    <property type="component" value="Unassembled WGS sequence"/>
</dbReference>
<dbReference type="InterPro" id="IPR024072">
    <property type="entry name" value="DHFR-like_dom_sf"/>
</dbReference>
<feature type="domain" description="Bacterial bifunctional deaminase-reductase C-terminal" evidence="1">
    <location>
        <begin position="3"/>
        <end position="179"/>
    </location>
</feature>
<name>A0ABQ5UHF6_9HYPH</name>